<evidence type="ECO:0000313" key="1">
    <source>
        <dbReference type="EMBL" id="AFL52813.1"/>
    </source>
</evidence>
<dbReference type="Proteomes" id="UP000006180">
    <property type="component" value="Chromosome"/>
</dbReference>
<dbReference type="STRING" id="1185652.USDA257_c42740"/>
<proteinExistence type="predicted"/>
<sequence length="51" mass="5623">MDELFELVFDDWLPASAVLATIAAAVNRISGIRMAYSFTCHHIQPSSLNLS</sequence>
<evidence type="ECO:0000313" key="2">
    <source>
        <dbReference type="Proteomes" id="UP000006180"/>
    </source>
</evidence>
<reference evidence="1 2" key="1">
    <citation type="journal article" date="2012" name="J. Bacteriol.">
        <title>Complete genome sequence of the broad-host-range strain Sinorhizobium fredii USDA257.</title>
        <authorList>
            <person name="Schuldes J."/>
            <person name="Rodriguez Orbegoso M."/>
            <person name="Schmeisser C."/>
            <person name="Krishnan H.B."/>
            <person name="Daniel R."/>
            <person name="Streit W.R."/>
        </authorList>
    </citation>
    <scope>NUCLEOTIDE SEQUENCE [LARGE SCALE GENOMIC DNA]</scope>
    <source>
        <strain evidence="1 2">USDA 257</strain>
    </source>
</reference>
<gene>
    <name evidence="1" type="ORF">USDA257_c42740</name>
</gene>
<name>I3XAA7_SINF2</name>
<dbReference type="HOGENOM" id="CLU_3103840_0_0_5"/>
<protein>
    <submittedName>
        <fullName evidence="1">Uncharacterized protein</fullName>
    </submittedName>
</protein>
<organism evidence="1 2">
    <name type="scientific">Sinorhizobium fredii (strain USDA 257)</name>
    <dbReference type="NCBI Taxonomy" id="1185652"/>
    <lineage>
        <taxon>Bacteria</taxon>
        <taxon>Pseudomonadati</taxon>
        <taxon>Pseudomonadota</taxon>
        <taxon>Alphaproteobacteria</taxon>
        <taxon>Hyphomicrobiales</taxon>
        <taxon>Rhizobiaceae</taxon>
        <taxon>Sinorhizobium/Ensifer group</taxon>
        <taxon>Sinorhizobium</taxon>
    </lineage>
</organism>
<dbReference type="EMBL" id="CP003563">
    <property type="protein sequence ID" value="AFL52813.1"/>
    <property type="molecule type" value="Genomic_DNA"/>
</dbReference>
<dbReference type="KEGG" id="sfd:USDA257_c42740"/>
<dbReference type="AlphaFoldDB" id="I3XAA7"/>
<accession>I3XAA7</accession>